<feature type="transmembrane region" description="Helical" evidence="7">
    <location>
        <begin position="171"/>
        <end position="192"/>
    </location>
</feature>
<evidence type="ECO:0000256" key="8">
    <source>
        <dbReference type="SAM" id="MobiDB-lite"/>
    </source>
</evidence>
<feature type="transmembrane region" description="Helical" evidence="7">
    <location>
        <begin position="221"/>
        <end position="246"/>
    </location>
</feature>
<feature type="transmembrane region" description="Helical" evidence="7">
    <location>
        <begin position="273"/>
        <end position="298"/>
    </location>
</feature>
<dbReference type="OrthoDB" id="9787541at2"/>
<comment type="subcellular location">
    <subcellularLocation>
        <location evidence="1 7">Cell membrane</location>
        <topology evidence="1 7">Multi-pass membrane protein</topology>
    </subcellularLocation>
</comment>
<accession>A0A2I9CWH0</accession>
<evidence type="ECO:0000256" key="1">
    <source>
        <dbReference type="ARBA" id="ARBA00004651"/>
    </source>
</evidence>
<dbReference type="Proteomes" id="UP000236569">
    <property type="component" value="Unassembled WGS sequence"/>
</dbReference>
<comment type="caution">
    <text evidence="10">The sequence shown here is derived from an EMBL/GenBank/DDBJ whole genome shotgun (WGS) entry which is preliminary data.</text>
</comment>
<evidence type="ECO:0000259" key="9">
    <source>
        <dbReference type="PROSITE" id="PS50928"/>
    </source>
</evidence>
<dbReference type="EMBL" id="BFAG01000008">
    <property type="protein sequence ID" value="GBF06354.1"/>
    <property type="molecule type" value="Genomic_DNA"/>
</dbReference>
<feature type="transmembrane region" description="Helical" evidence="7">
    <location>
        <begin position="123"/>
        <end position="143"/>
    </location>
</feature>
<organism evidence="10 11">
    <name type="scientific">Deinococcus aerius</name>
    <dbReference type="NCBI Taxonomy" id="200253"/>
    <lineage>
        <taxon>Bacteria</taxon>
        <taxon>Thermotogati</taxon>
        <taxon>Deinococcota</taxon>
        <taxon>Deinococci</taxon>
        <taxon>Deinococcales</taxon>
        <taxon>Deinococcaceae</taxon>
        <taxon>Deinococcus</taxon>
    </lineage>
</organism>
<gene>
    <name evidence="10" type="ORF">DAERI_080145</name>
</gene>
<evidence type="ECO:0000256" key="3">
    <source>
        <dbReference type="ARBA" id="ARBA00022475"/>
    </source>
</evidence>
<dbReference type="InterPro" id="IPR051393">
    <property type="entry name" value="ABC_transporter_permease"/>
</dbReference>
<dbReference type="Pfam" id="PF00528">
    <property type="entry name" value="BPD_transp_1"/>
    <property type="match status" value="1"/>
</dbReference>
<dbReference type="SUPFAM" id="SSF161098">
    <property type="entry name" value="MetI-like"/>
    <property type="match status" value="1"/>
</dbReference>
<sequence length="302" mass="33252">MRDTIPPQARAQTGIPRGTRRRTPGGPIALLMLAPFLIAYLLFFVFPIGRAVQLSLTQSSLTETGPFVGLSNYVQLAGDPDFWASVLHTGQFALYTVIPVTLLGMLMALAVNRLVRARNFAQALFFLPFVLPVSVVTLLWQWILNSSFGLVHNLFGTDIAWFGEPATAMPMVALVTVWWTVGFNMLLFLAGLQNISREVYEAAQLDGAQGWTAFRTITWPLLWPVTTLVFTLQLIASLKIFAQVYILTGGGPFNSTQVVLQYMYNTAFQNLDAGYASAIAVAFFLIILLVSLVQAALLRGRS</sequence>
<dbReference type="GO" id="GO:0005886">
    <property type="term" value="C:plasma membrane"/>
    <property type="evidence" value="ECO:0007669"/>
    <property type="project" value="UniProtKB-SubCell"/>
</dbReference>
<dbReference type="PANTHER" id="PTHR30193:SF41">
    <property type="entry name" value="DIACETYLCHITOBIOSE UPTAKE SYSTEM PERMEASE PROTEIN NGCF"/>
    <property type="match status" value="1"/>
</dbReference>
<feature type="domain" description="ABC transmembrane type-1" evidence="9">
    <location>
        <begin position="86"/>
        <end position="294"/>
    </location>
</feature>
<evidence type="ECO:0000256" key="2">
    <source>
        <dbReference type="ARBA" id="ARBA00022448"/>
    </source>
</evidence>
<dbReference type="InterPro" id="IPR000515">
    <property type="entry name" value="MetI-like"/>
</dbReference>
<evidence type="ECO:0000256" key="6">
    <source>
        <dbReference type="ARBA" id="ARBA00023136"/>
    </source>
</evidence>
<feature type="region of interest" description="Disordered" evidence="8">
    <location>
        <begin position="1"/>
        <end position="21"/>
    </location>
</feature>
<feature type="transmembrane region" description="Helical" evidence="7">
    <location>
        <begin position="28"/>
        <end position="49"/>
    </location>
</feature>
<dbReference type="GO" id="GO:0055085">
    <property type="term" value="P:transmembrane transport"/>
    <property type="evidence" value="ECO:0007669"/>
    <property type="project" value="InterPro"/>
</dbReference>
<evidence type="ECO:0000256" key="5">
    <source>
        <dbReference type="ARBA" id="ARBA00022989"/>
    </source>
</evidence>
<keyword evidence="5 7" id="KW-1133">Transmembrane helix</keyword>
<keyword evidence="2 7" id="KW-0813">Transport</keyword>
<dbReference type="PROSITE" id="PS50928">
    <property type="entry name" value="ABC_TM1"/>
    <property type="match status" value="1"/>
</dbReference>
<feature type="transmembrane region" description="Helical" evidence="7">
    <location>
        <begin position="92"/>
        <end position="111"/>
    </location>
</feature>
<keyword evidence="3" id="KW-1003">Cell membrane</keyword>
<proteinExistence type="inferred from homology"/>
<evidence type="ECO:0000313" key="11">
    <source>
        <dbReference type="Proteomes" id="UP000236569"/>
    </source>
</evidence>
<dbReference type="CDD" id="cd06261">
    <property type="entry name" value="TM_PBP2"/>
    <property type="match status" value="1"/>
</dbReference>
<evidence type="ECO:0000313" key="10">
    <source>
        <dbReference type="EMBL" id="GBF06354.1"/>
    </source>
</evidence>
<dbReference type="Gene3D" id="1.10.3720.10">
    <property type="entry name" value="MetI-like"/>
    <property type="match status" value="1"/>
</dbReference>
<evidence type="ECO:0000256" key="4">
    <source>
        <dbReference type="ARBA" id="ARBA00022692"/>
    </source>
</evidence>
<dbReference type="PANTHER" id="PTHR30193">
    <property type="entry name" value="ABC TRANSPORTER PERMEASE PROTEIN"/>
    <property type="match status" value="1"/>
</dbReference>
<protein>
    <submittedName>
        <fullName evidence="10">Sugar ABC transporter permease</fullName>
    </submittedName>
</protein>
<dbReference type="InterPro" id="IPR035906">
    <property type="entry name" value="MetI-like_sf"/>
</dbReference>
<name>A0A2I9CWH0_9DEIO</name>
<dbReference type="AlphaFoldDB" id="A0A2I9CWH0"/>
<keyword evidence="4 7" id="KW-0812">Transmembrane</keyword>
<dbReference type="RefSeq" id="WP_103129730.1">
    <property type="nucleotide sequence ID" value="NZ_BFAG01000008.1"/>
</dbReference>
<keyword evidence="11" id="KW-1185">Reference proteome</keyword>
<reference evidence="11" key="1">
    <citation type="submission" date="2018-01" db="EMBL/GenBank/DDBJ databases">
        <title>Draft Genome Sequence of the Radioresistant Bacterium Deinococcus aerius TR0125, Isolated from the Higher Atmosphere above Japan.</title>
        <authorList>
            <person name="Satoh K."/>
            <person name="Arai H."/>
            <person name="Sanzen T."/>
            <person name="Kawaguchi Y."/>
            <person name="Hayashi H."/>
            <person name="Yokobori S."/>
            <person name="Yamagishi A."/>
            <person name="Oono Y."/>
            <person name="Narumi I."/>
        </authorList>
    </citation>
    <scope>NUCLEOTIDE SEQUENCE [LARGE SCALE GENOMIC DNA]</scope>
    <source>
        <strain evidence="11">TR0125</strain>
    </source>
</reference>
<comment type="similarity">
    <text evidence="7">Belongs to the binding-protein-dependent transport system permease family.</text>
</comment>
<keyword evidence="6 7" id="KW-0472">Membrane</keyword>
<evidence type="ECO:0000256" key="7">
    <source>
        <dbReference type="RuleBase" id="RU363032"/>
    </source>
</evidence>